<evidence type="ECO:0008006" key="4">
    <source>
        <dbReference type="Google" id="ProtNLM"/>
    </source>
</evidence>
<evidence type="ECO:0000313" key="3">
    <source>
        <dbReference type="Proteomes" id="UP001596020"/>
    </source>
</evidence>
<evidence type="ECO:0000313" key="2">
    <source>
        <dbReference type="EMBL" id="MFC4665494.1"/>
    </source>
</evidence>
<protein>
    <recommendedName>
        <fullName evidence="4">Major fimbrial subunit protein N-terminal domain-containing protein</fullName>
    </recommendedName>
</protein>
<gene>
    <name evidence="2" type="ORF">ACFO3G_02530</name>
</gene>
<accession>A0ABV9K610</accession>
<feature type="signal peptide" evidence="1">
    <location>
        <begin position="1"/>
        <end position="24"/>
    </location>
</feature>
<dbReference type="Proteomes" id="UP001596020">
    <property type="component" value="Unassembled WGS sequence"/>
</dbReference>
<feature type="chain" id="PRO_5045927674" description="Major fimbrial subunit protein N-terminal domain-containing protein" evidence="1">
    <location>
        <begin position="25"/>
        <end position="439"/>
    </location>
</feature>
<comment type="caution">
    <text evidence="2">The sequence shown here is derived from an EMBL/GenBank/DDBJ whole genome shotgun (WGS) entry which is preliminary data.</text>
</comment>
<evidence type="ECO:0000256" key="1">
    <source>
        <dbReference type="SAM" id="SignalP"/>
    </source>
</evidence>
<keyword evidence="1" id="KW-0732">Signal</keyword>
<organism evidence="2 3">
    <name type="scientific">Falsiporphyromonas endometrii</name>
    <dbReference type="NCBI Taxonomy" id="1387297"/>
    <lineage>
        <taxon>Bacteria</taxon>
        <taxon>Pseudomonadati</taxon>
        <taxon>Bacteroidota</taxon>
        <taxon>Bacteroidia</taxon>
        <taxon>Bacteroidales</taxon>
        <taxon>Porphyromonadaceae</taxon>
        <taxon>Falsiporphyromonas</taxon>
    </lineage>
</organism>
<dbReference type="EMBL" id="JBHSGO010000044">
    <property type="protein sequence ID" value="MFC4665494.1"/>
    <property type="molecule type" value="Genomic_DNA"/>
</dbReference>
<dbReference type="RefSeq" id="WP_380077681.1">
    <property type="nucleotide sequence ID" value="NZ_JBHSGO010000044.1"/>
</dbReference>
<reference evidence="3" key="1">
    <citation type="journal article" date="2019" name="Int. J. Syst. Evol. Microbiol.">
        <title>The Global Catalogue of Microorganisms (GCM) 10K type strain sequencing project: providing services to taxonomists for standard genome sequencing and annotation.</title>
        <authorList>
            <consortium name="The Broad Institute Genomics Platform"/>
            <consortium name="The Broad Institute Genome Sequencing Center for Infectious Disease"/>
            <person name="Wu L."/>
            <person name="Ma J."/>
        </authorList>
    </citation>
    <scope>NUCLEOTIDE SEQUENCE [LARGE SCALE GENOMIC DNA]</scope>
    <source>
        <strain evidence="3">CGMCC 4.7357</strain>
    </source>
</reference>
<sequence>MRVIKTISLYIILLLCLSCGKADYEPQPIQQDTIERTVHVKLNVNTLKSTPRAAYPKVQTAFDNEKGNETRLNELRVIVFEHGESTSVLNLYFAKDAINDNQIKMKLSSIRYYDFFVIANENAVETTTTNSQLQFLKNPTITKDQLLEANVKCVNISDGQDNKSYAGMSTQDPSLLMTAQYDNVRIDLTKPQPTGSDGTEKHPFKLDLTDHNKKQRPHCTLTDRSGIELIRALAKVEVVFKNIIMAKRDYSWQDYTYSYALPLGFSKKNILTMCLLNIPEKYLLFPQAKYFTSDKVIIESPNYSFVIDDDHPNPIEDYIVKPEDNQDEIPIGGVLMTDYRLVYYIPENLIEKGSSGKELLFYFHYGLAGGNSSNNIEKTISQLTNGADNTLEGCDYAYMFEDKETSRPNTNSIYRNRHYKLTVNFNGKNSLDGIELNIL</sequence>
<proteinExistence type="predicted"/>
<keyword evidence="3" id="KW-1185">Reference proteome</keyword>
<name>A0ABV9K610_9PORP</name>